<dbReference type="InParanoid" id="A7RWJ2"/>
<evidence type="ECO:0000256" key="6">
    <source>
        <dbReference type="PROSITE-ProRule" id="PRU00076"/>
    </source>
</evidence>
<dbReference type="KEGG" id="nve:5516144"/>
<keyword evidence="10" id="KW-1185">Reference proteome</keyword>
<dbReference type="PANTHER" id="PTHR16146:SF46">
    <property type="entry name" value="INTELECTIN-1A-RELATED"/>
    <property type="match status" value="1"/>
</dbReference>
<feature type="disulfide bond" evidence="6">
    <location>
        <begin position="145"/>
        <end position="154"/>
    </location>
</feature>
<dbReference type="PROSITE" id="PS50026">
    <property type="entry name" value="EGF_3"/>
    <property type="match status" value="1"/>
</dbReference>
<dbReference type="GO" id="GO:0070492">
    <property type="term" value="F:oligosaccharide binding"/>
    <property type="evidence" value="ECO:0000318"/>
    <property type="project" value="GO_Central"/>
</dbReference>
<keyword evidence="5 6" id="KW-1015">Disulfide bond</keyword>
<dbReference type="EMBL" id="DS469547">
    <property type="protein sequence ID" value="EDO44177.1"/>
    <property type="molecule type" value="Genomic_DNA"/>
</dbReference>
<protein>
    <submittedName>
        <fullName evidence="9">Uncharacterized protein</fullName>
    </submittedName>
</protein>
<name>A7RWJ2_NEMVE</name>
<dbReference type="HOGENOM" id="CLU_1152908_0_0_1"/>
<evidence type="ECO:0000313" key="10">
    <source>
        <dbReference type="Proteomes" id="UP000001593"/>
    </source>
</evidence>
<dbReference type="PhylomeDB" id="A7RWJ2"/>
<dbReference type="NCBIfam" id="NF040941">
    <property type="entry name" value="GGGWT_bact"/>
    <property type="match status" value="1"/>
</dbReference>
<dbReference type="FunFam" id="2.10.25.10:FF:000066">
    <property type="entry name" value="FAT atypical cadherin 4"/>
    <property type="match status" value="1"/>
</dbReference>
<evidence type="ECO:0000313" key="9">
    <source>
        <dbReference type="EMBL" id="EDO44177.1"/>
    </source>
</evidence>
<dbReference type="SUPFAM" id="SSF56496">
    <property type="entry name" value="Fibrinogen C-terminal domain-like"/>
    <property type="match status" value="1"/>
</dbReference>
<keyword evidence="3" id="KW-0732">Signal</keyword>
<dbReference type="Pfam" id="PF00147">
    <property type="entry name" value="Fibrinogen_C"/>
    <property type="match status" value="1"/>
</dbReference>
<dbReference type="AlphaFoldDB" id="A7RWJ2"/>
<feature type="domain" description="EGF-like" evidence="7">
    <location>
        <begin position="117"/>
        <end position="155"/>
    </location>
</feature>
<dbReference type="InterPro" id="IPR002181">
    <property type="entry name" value="Fibrinogen_a/b/g_C_dom"/>
</dbReference>
<evidence type="ECO:0000259" key="7">
    <source>
        <dbReference type="PROSITE" id="PS50026"/>
    </source>
</evidence>
<dbReference type="InterPro" id="IPR036056">
    <property type="entry name" value="Fibrinogen-like_C"/>
</dbReference>
<comment type="similarity">
    <text evidence="1">Belongs to the EGF domain peptide family.</text>
</comment>
<dbReference type="PROSITE" id="PS00022">
    <property type="entry name" value="EGF_1"/>
    <property type="match status" value="1"/>
</dbReference>
<keyword evidence="2 6" id="KW-0245">EGF-like domain</keyword>
<comment type="caution">
    <text evidence="6">Lacks conserved residue(s) required for the propagation of feature annotation.</text>
</comment>
<dbReference type="OrthoDB" id="5967842at2759"/>
<proteinExistence type="inferred from homology"/>
<keyword evidence="4" id="KW-0677">Repeat</keyword>
<evidence type="ECO:0000256" key="2">
    <source>
        <dbReference type="ARBA" id="ARBA00022536"/>
    </source>
</evidence>
<dbReference type="GO" id="GO:0005615">
    <property type="term" value="C:extracellular space"/>
    <property type="evidence" value="ECO:0000318"/>
    <property type="project" value="GO_Central"/>
</dbReference>
<dbReference type="CDD" id="cd00054">
    <property type="entry name" value="EGF_CA"/>
    <property type="match status" value="1"/>
</dbReference>
<evidence type="ECO:0000259" key="8">
    <source>
        <dbReference type="PROSITE" id="PS51406"/>
    </source>
</evidence>
<evidence type="ECO:0000256" key="5">
    <source>
        <dbReference type="ARBA" id="ARBA00023157"/>
    </source>
</evidence>
<accession>A7RWJ2</accession>
<sequence>MDAALSCYIIVQLSYLLSVNAEIFLASNSLNRRNAKSLGKFRKHSNKYLNVSEKLTLIVERPGACVLACLRNESCFSLNLANTPDGRSKLLCEVLSTDIYNSSSKIQTNTSWTHYSIDTRCFFQPCLNNGSCQARYHDDNYTCACHAGYTGRHCEEPPGLSCKDILDQGRSCGSGEYYIDPEKTGSAFPVYCDMADEEGGWTMTLNLTYEASRNTTFTPEESFRSMAKFREGYMGMTNLSG</sequence>
<evidence type="ECO:0000256" key="1">
    <source>
        <dbReference type="ARBA" id="ARBA00006373"/>
    </source>
</evidence>
<dbReference type="PANTHER" id="PTHR16146">
    <property type="entry name" value="INTELECTIN"/>
    <property type="match status" value="1"/>
</dbReference>
<dbReference type="Gene3D" id="2.60.120.1000">
    <property type="match status" value="1"/>
</dbReference>
<reference evidence="9 10" key="1">
    <citation type="journal article" date="2007" name="Science">
        <title>Sea anemone genome reveals ancestral eumetazoan gene repertoire and genomic organization.</title>
        <authorList>
            <person name="Putnam N.H."/>
            <person name="Srivastava M."/>
            <person name="Hellsten U."/>
            <person name="Dirks B."/>
            <person name="Chapman J."/>
            <person name="Salamov A."/>
            <person name="Terry A."/>
            <person name="Shapiro H."/>
            <person name="Lindquist E."/>
            <person name="Kapitonov V.V."/>
            <person name="Jurka J."/>
            <person name="Genikhovich G."/>
            <person name="Grigoriev I.V."/>
            <person name="Lucas S.M."/>
            <person name="Steele R.E."/>
            <person name="Finnerty J.R."/>
            <person name="Technau U."/>
            <person name="Martindale M.Q."/>
            <person name="Rokhsar D.S."/>
        </authorList>
    </citation>
    <scope>NUCLEOTIDE SEQUENCE [LARGE SCALE GENOMIC DNA]</scope>
    <source>
        <strain evidence="10">CH2 X CH6</strain>
    </source>
</reference>
<evidence type="ECO:0000256" key="4">
    <source>
        <dbReference type="ARBA" id="ARBA00022737"/>
    </source>
</evidence>
<dbReference type="PROSITE" id="PS51406">
    <property type="entry name" value="FIBRINOGEN_C_2"/>
    <property type="match status" value="1"/>
</dbReference>
<dbReference type="Gene3D" id="2.10.25.10">
    <property type="entry name" value="Laminin"/>
    <property type="match status" value="1"/>
</dbReference>
<dbReference type="OMA" id="NTSWTHY"/>
<evidence type="ECO:0000256" key="3">
    <source>
        <dbReference type="ARBA" id="ARBA00022729"/>
    </source>
</evidence>
<gene>
    <name evidence="9" type="ORF">NEMVEDRAFT_v1g203212</name>
</gene>
<dbReference type="SMART" id="SM00181">
    <property type="entry name" value="EGF"/>
    <property type="match status" value="1"/>
</dbReference>
<feature type="domain" description="Fibrinogen C-terminal" evidence="8">
    <location>
        <begin position="153"/>
        <end position="202"/>
    </location>
</feature>
<feature type="disulfide bond" evidence="6">
    <location>
        <begin position="126"/>
        <end position="143"/>
    </location>
</feature>
<dbReference type="SUPFAM" id="SSF57196">
    <property type="entry name" value="EGF/Laminin"/>
    <property type="match status" value="1"/>
</dbReference>
<organism evidence="9 10">
    <name type="scientific">Nematostella vectensis</name>
    <name type="common">Starlet sea anemone</name>
    <dbReference type="NCBI Taxonomy" id="45351"/>
    <lineage>
        <taxon>Eukaryota</taxon>
        <taxon>Metazoa</taxon>
        <taxon>Cnidaria</taxon>
        <taxon>Anthozoa</taxon>
        <taxon>Hexacorallia</taxon>
        <taxon>Actiniaria</taxon>
        <taxon>Edwardsiidae</taxon>
        <taxon>Nematostella</taxon>
    </lineage>
</organism>
<dbReference type="InterPro" id="IPR000742">
    <property type="entry name" value="EGF"/>
</dbReference>
<dbReference type="Proteomes" id="UP000001593">
    <property type="component" value="Unassembled WGS sequence"/>
</dbReference>
<dbReference type="Pfam" id="PF00008">
    <property type="entry name" value="EGF"/>
    <property type="match status" value="1"/>
</dbReference>
<dbReference type="PROSITE" id="PS01186">
    <property type="entry name" value="EGF_2"/>
    <property type="match status" value="1"/>
</dbReference>